<dbReference type="PANTHER" id="PTHR34379">
    <property type="entry name" value="OS07G0553800 PROTEIN"/>
    <property type="match status" value="1"/>
</dbReference>
<keyword evidence="3" id="KW-1185">Reference proteome</keyword>
<sequence>MAKTVPLEGSKFDDIENLKLKLKGTVNKVHSPRWKWKWKSKSKSDFLINTQSNSTSSNSKQNRGNIVKCNKREQNMSTITKTASLPTCSKRQERQLLWSTHYETTWKHAKRKQTQNAERHNLLTVASVVVIILVSMMVWGRLWSIICTSICFYLIPCFTTTPQYDKQSDSNDLVLDFKRKPIQRCSTSL</sequence>
<keyword evidence="1" id="KW-0812">Transmembrane</keyword>
<evidence type="ECO:0000313" key="3">
    <source>
        <dbReference type="Proteomes" id="UP000075243"/>
    </source>
</evidence>
<name>A0A151TMW0_CAJCA</name>
<evidence type="ECO:0000256" key="1">
    <source>
        <dbReference type="SAM" id="Phobius"/>
    </source>
</evidence>
<dbReference type="PANTHER" id="PTHR34379:SF3">
    <property type="entry name" value="PROTEIN, PUTATIVE-RELATED"/>
    <property type="match status" value="1"/>
</dbReference>
<keyword evidence="1" id="KW-0472">Membrane</keyword>
<accession>A0A151TMW0</accession>
<keyword evidence="1" id="KW-1133">Transmembrane helix</keyword>
<gene>
    <name evidence="2" type="ORF">KK1_022028</name>
</gene>
<feature type="transmembrane region" description="Helical" evidence="1">
    <location>
        <begin position="121"/>
        <end position="143"/>
    </location>
</feature>
<evidence type="ECO:0000313" key="2">
    <source>
        <dbReference type="EMBL" id="KYP68404.1"/>
    </source>
</evidence>
<dbReference type="EMBL" id="CM003606">
    <property type="protein sequence ID" value="KYP68404.1"/>
    <property type="molecule type" value="Genomic_DNA"/>
</dbReference>
<dbReference type="Gramene" id="C.cajan_21395.t">
    <property type="protein sequence ID" value="C.cajan_21395.t"/>
    <property type="gene ID" value="C.cajan_21395"/>
</dbReference>
<protein>
    <submittedName>
        <fullName evidence="2">Uncharacterized protein</fullName>
    </submittedName>
</protein>
<organism evidence="2 3">
    <name type="scientific">Cajanus cajan</name>
    <name type="common">Pigeon pea</name>
    <name type="synonym">Cajanus indicus</name>
    <dbReference type="NCBI Taxonomy" id="3821"/>
    <lineage>
        <taxon>Eukaryota</taxon>
        <taxon>Viridiplantae</taxon>
        <taxon>Streptophyta</taxon>
        <taxon>Embryophyta</taxon>
        <taxon>Tracheophyta</taxon>
        <taxon>Spermatophyta</taxon>
        <taxon>Magnoliopsida</taxon>
        <taxon>eudicotyledons</taxon>
        <taxon>Gunneridae</taxon>
        <taxon>Pentapetalae</taxon>
        <taxon>rosids</taxon>
        <taxon>fabids</taxon>
        <taxon>Fabales</taxon>
        <taxon>Fabaceae</taxon>
        <taxon>Papilionoideae</taxon>
        <taxon>50 kb inversion clade</taxon>
        <taxon>NPAAA clade</taxon>
        <taxon>indigoferoid/millettioid clade</taxon>
        <taxon>Phaseoleae</taxon>
        <taxon>Cajanus</taxon>
    </lineage>
</organism>
<dbReference type="Proteomes" id="UP000075243">
    <property type="component" value="Chromosome 4"/>
</dbReference>
<dbReference type="OMA" id="WSTHYET"/>
<dbReference type="InterPro" id="IPR040411">
    <property type="entry name" value="At5g23160-like"/>
</dbReference>
<proteinExistence type="predicted"/>
<dbReference type="AlphaFoldDB" id="A0A151TMW0"/>
<reference evidence="2 3" key="1">
    <citation type="journal article" date="2012" name="Nat. Biotechnol.">
        <title>Draft genome sequence of pigeonpea (Cajanus cajan), an orphan legume crop of resource-poor farmers.</title>
        <authorList>
            <person name="Varshney R.K."/>
            <person name="Chen W."/>
            <person name="Li Y."/>
            <person name="Bharti A.K."/>
            <person name="Saxena R.K."/>
            <person name="Schlueter J.A."/>
            <person name="Donoghue M.T."/>
            <person name="Azam S."/>
            <person name="Fan G."/>
            <person name="Whaley A.M."/>
            <person name="Farmer A.D."/>
            <person name="Sheridan J."/>
            <person name="Iwata A."/>
            <person name="Tuteja R."/>
            <person name="Penmetsa R.V."/>
            <person name="Wu W."/>
            <person name="Upadhyaya H.D."/>
            <person name="Yang S.P."/>
            <person name="Shah T."/>
            <person name="Saxena K.B."/>
            <person name="Michael T."/>
            <person name="McCombie W.R."/>
            <person name="Yang B."/>
            <person name="Zhang G."/>
            <person name="Yang H."/>
            <person name="Wang J."/>
            <person name="Spillane C."/>
            <person name="Cook D.R."/>
            <person name="May G.D."/>
            <person name="Xu X."/>
            <person name="Jackson S.A."/>
        </authorList>
    </citation>
    <scope>NUCLEOTIDE SEQUENCE [LARGE SCALE GENOMIC DNA]</scope>
    <source>
        <strain evidence="3">cv. Asha</strain>
    </source>
</reference>